<dbReference type="InterPro" id="IPR003423">
    <property type="entry name" value="OMP_efflux"/>
</dbReference>
<dbReference type="Pfam" id="PF02321">
    <property type="entry name" value="OEP"/>
    <property type="match status" value="2"/>
</dbReference>
<name>A0AA86T139_9BACT</name>
<sequence length="417" mass="45613">MVVRLIMAPWLLLFGSMLLWKETRAAEPGPAPYNLNTIIALALERSPVITGAKASIEQSRGQRMTAGAYPNPSVTGSAGRGSIRDPSTGVSITERTVTVEQPLEWPAKREARQRAADAGVAGATAGLEEAKLNLIAEIKVAFYQLLLAQRDADLSAQNLAMVKEVSRTATARVAAGDATKFDLMKATVEVQKATKDAARAQSAVLTARVALNTKTAGALGHAFAVEGDFEPLKQEIRLEALTERTLEDHPTLRRLSRLVDQADQTLIYEKESRMPTVSVQGQYHREAGDESVTGGLSLPIPLWYRRQGEIQTALAGKHRLQAERDRMQNELIQALTQHAQEVRTAKGQIDLFEQGLLKQAEETLRIARISFQQGAASLLEVLDAQRVHRQTLLEYAQVRMDLSVALARLERASGGML</sequence>
<evidence type="ECO:0000256" key="3">
    <source>
        <dbReference type="SAM" id="MobiDB-lite"/>
    </source>
</evidence>
<accession>A0AA86T139</accession>
<dbReference type="RefSeq" id="WP_289266894.1">
    <property type="nucleotide sequence ID" value="NZ_OX365700.1"/>
</dbReference>
<dbReference type="PANTHER" id="PTHR30203">
    <property type="entry name" value="OUTER MEMBRANE CATION EFFLUX PROTEIN"/>
    <property type="match status" value="1"/>
</dbReference>
<keyword evidence="2" id="KW-0175">Coiled coil</keyword>
<dbReference type="EMBL" id="OX365700">
    <property type="protein sequence ID" value="CAI4029870.1"/>
    <property type="molecule type" value="Genomic_DNA"/>
</dbReference>
<dbReference type="AlphaFoldDB" id="A0AA86T139"/>
<dbReference type="InterPro" id="IPR010131">
    <property type="entry name" value="MdtP/NodT-like"/>
</dbReference>
<feature type="region of interest" description="Disordered" evidence="3">
    <location>
        <begin position="60"/>
        <end position="87"/>
    </location>
</feature>
<evidence type="ECO:0000313" key="4">
    <source>
        <dbReference type="EMBL" id="CAI4029870.1"/>
    </source>
</evidence>
<evidence type="ECO:0000256" key="2">
    <source>
        <dbReference type="SAM" id="Coils"/>
    </source>
</evidence>
<dbReference type="KEGG" id="nti:DNFV4_00289"/>
<feature type="coiled-coil region" evidence="2">
    <location>
        <begin position="310"/>
        <end position="337"/>
    </location>
</feature>
<proteinExistence type="inferred from homology"/>
<dbReference type="SUPFAM" id="SSF56954">
    <property type="entry name" value="Outer membrane efflux proteins (OEP)"/>
    <property type="match status" value="1"/>
</dbReference>
<comment type="similarity">
    <text evidence="1">Belongs to the outer membrane factor (OMF) (TC 1.B.17) family.</text>
</comment>
<gene>
    <name evidence="4" type="ORF">DNFV4_00289</name>
</gene>
<evidence type="ECO:0000256" key="1">
    <source>
        <dbReference type="ARBA" id="ARBA00007613"/>
    </source>
</evidence>
<dbReference type="GO" id="GO:0015562">
    <property type="term" value="F:efflux transmembrane transporter activity"/>
    <property type="evidence" value="ECO:0007669"/>
    <property type="project" value="InterPro"/>
</dbReference>
<protein>
    <submittedName>
        <fullName evidence="4">Heavy metal RND efflux outer membrane protein, CzcC family</fullName>
    </submittedName>
</protein>
<keyword evidence="5" id="KW-1185">Reference proteome</keyword>
<dbReference type="Gene3D" id="1.20.1600.10">
    <property type="entry name" value="Outer membrane efflux proteins (OEP)"/>
    <property type="match status" value="1"/>
</dbReference>
<organism evidence="4 5">
    <name type="scientific">Nitrospira tepida</name>
    <dbReference type="NCBI Taxonomy" id="2973512"/>
    <lineage>
        <taxon>Bacteria</taxon>
        <taxon>Pseudomonadati</taxon>
        <taxon>Nitrospirota</taxon>
        <taxon>Nitrospiria</taxon>
        <taxon>Nitrospirales</taxon>
        <taxon>Nitrospiraceae</taxon>
        <taxon>Nitrospira</taxon>
    </lineage>
</organism>
<reference evidence="4" key="1">
    <citation type="submission" date="2022-10" db="EMBL/GenBank/DDBJ databases">
        <authorList>
            <person name="Koch H."/>
        </authorList>
    </citation>
    <scope>NUCLEOTIDE SEQUENCE</scope>
    <source>
        <strain evidence="4">DNF</strain>
    </source>
</reference>
<evidence type="ECO:0000313" key="5">
    <source>
        <dbReference type="Proteomes" id="UP001179121"/>
    </source>
</evidence>
<dbReference type="Proteomes" id="UP001179121">
    <property type="component" value="Chromosome"/>
</dbReference>
<dbReference type="PANTHER" id="PTHR30203:SF24">
    <property type="entry name" value="BLR4935 PROTEIN"/>
    <property type="match status" value="1"/>
</dbReference>